<accession>A0A812QMJ8</accession>
<comment type="caution">
    <text evidence="1">The sequence shown here is derived from an EMBL/GenBank/DDBJ whole genome shotgun (WGS) entry which is preliminary data.</text>
</comment>
<keyword evidence="2" id="KW-1185">Reference proteome</keyword>
<evidence type="ECO:0000313" key="1">
    <source>
        <dbReference type="EMBL" id="CAE7394612.1"/>
    </source>
</evidence>
<name>A0A812QMJ8_9DINO</name>
<protein>
    <submittedName>
        <fullName evidence="1">Uncharacterized protein</fullName>
    </submittedName>
</protein>
<dbReference type="EMBL" id="CAJNJA010017112">
    <property type="protein sequence ID" value="CAE7394612.1"/>
    <property type="molecule type" value="Genomic_DNA"/>
</dbReference>
<proteinExistence type="predicted"/>
<dbReference type="Proteomes" id="UP000601435">
    <property type="component" value="Unassembled WGS sequence"/>
</dbReference>
<reference evidence="1" key="1">
    <citation type="submission" date="2021-02" db="EMBL/GenBank/DDBJ databases">
        <authorList>
            <person name="Dougan E. K."/>
            <person name="Rhodes N."/>
            <person name="Thang M."/>
            <person name="Chan C."/>
        </authorList>
    </citation>
    <scope>NUCLEOTIDE SEQUENCE</scope>
</reference>
<gene>
    <name evidence="1" type="ORF">SNEC2469_LOCUS10763</name>
</gene>
<dbReference type="AlphaFoldDB" id="A0A812QMJ8"/>
<evidence type="ECO:0000313" key="2">
    <source>
        <dbReference type="Proteomes" id="UP000601435"/>
    </source>
</evidence>
<sequence length="106" mass="11438">MLDCSKQGRPGPDLCKQLALRGARPDRSCALDSMGAMGAKGNVMQQVSLQVCPTTDARCCQAECLHLVYTTGSILQISRSFLDDSRDALKGIDDERDPFSCRTGLA</sequence>
<organism evidence="1 2">
    <name type="scientific">Symbiodinium necroappetens</name>
    <dbReference type="NCBI Taxonomy" id="1628268"/>
    <lineage>
        <taxon>Eukaryota</taxon>
        <taxon>Sar</taxon>
        <taxon>Alveolata</taxon>
        <taxon>Dinophyceae</taxon>
        <taxon>Suessiales</taxon>
        <taxon>Symbiodiniaceae</taxon>
        <taxon>Symbiodinium</taxon>
    </lineage>
</organism>